<dbReference type="EMBL" id="FN648364">
    <property type="protein sequence ID" value="CBN74303.1"/>
    <property type="molecule type" value="Genomic_DNA"/>
</dbReference>
<dbReference type="eggNOG" id="KOG1509">
    <property type="taxonomic scope" value="Eukaryota"/>
</dbReference>
<dbReference type="PANTHER" id="PTHR43213:SF4">
    <property type="entry name" value="7-METHYL-GTP PYROPHOSPHATASE"/>
    <property type="match status" value="1"/>
</dbReference>
<evidence type="ECO:0000313" key="3">
    <source>
        <dbReference type="Proteomes" id="UP000002630"/>
    </source>
</evidence>
<dbReference type="GO" id="GO:0047429">
    <property type="term" value="F:nucleoside triphosphate diphosphatase activity"/>
    <property type="evidence" value="ECO:0007669"/>
    <property type="project" value="InterPro"/>
</dbReference>
<dbReference type="Pfam" id="PF02545">
    <property type="entry name" value="Maf"/>
    <property type="match status" value="1"/>
</dbReference>
<dbReference type="AlphaFoldDB" id="D8LH84"/>
<dbReference type="HAMAP" id="MF_00528">
    <property type="entry name" value="Maf"/>
    <property type="match status" value="1"/>
</dbReference>
<name>D8LH84_ECTSI</name>
<keyword evidence="3" id="KW-1185">Reference proteome</keyword>
<dbReference type="InterPro" id="IPR029001">
    <property type="entry name" value="ITPase-like_fam"/>
</dbReference>
<dbReference type="Gene3D" id="3.90.950.10">
    <property type="match status" value="1"/>
</dbReference>
<sequence length="211" mass="22545">MTSSPGHSSNQGQIILGSKSFTRKMIIEEMGFVPIVRSADINEAAIGDRTADPADLVLQLGLAKAEALLPALKAEADRGELSTSWLLTGDQVVVHDGRILEKPADEDEVRRNIASYARSPCRTVGSAVLTDISTGQQFSGVDTAEIFFKEVPESVVTKLCGEGTVLQCAGGLMVEHPLVEPFIARIDGSMDSVMGLSKALVLELLEKHKQA</sequence>
<evidence type="ECO:0000313" key="2">
    <source>
        <dbReference type="EMBL" id="CBN74303.1"/>
    </source>
</evidence>
<proteinExistence type="inferred from homology"/>
<dbReference type="OMA" id="DYQKEDN"/>
<dbReference type="InParanoid" id="D8LH84"/>
<dbReference type="PANTHER" id="PTHR43213">
    <property type="entry name" value="BIFUNCTIONAL DTTP/UTP PYROPHOSPHATASE/METHYLTRANSFERASE PROTEIN-RELATED"/>
    <property type="match status" value="1"/>
</dbReference>
<gene>
    <name evidence="2" type="ORF">Esi_0019_0082</name>
</gene>
<evidence type="ECO:0000256" key="1">
    <source>
        <dbReference type="ARBA" id="ARBA00022801"/>
    </source>
</evidence>
<accession>D8LH84</accession>
<protein>
    <recommendedName>
        <fullName evidence="4">Maf-like protein</fullName>
    </recommendedName>
</protein>
<evidence type="ECO:0008006" key="4">
    <source>
        <dbReference type="Google" id="ProtNLM"/>
    </source>
</evidence>
<dbReference type="PIRSF" id="PIRSF006305">
    <property type="entry name" value="Maf"/>
    <property type="match status" value="1"/>
</dbReference>
<dbReference type="EMBL" id="FN649750">
    <property type="protein sequence ID" value="CBN74303.1"/>
    <property type="molecule type" value="Genomic_DNA"/>
</dbReference>
<organism evidence="2 3">
    <name type="scientific">Ectocarpus siliculosus</name>
    <name type="common">Brown alga</name>
    <name type="synonym">Conferva siliculosa</name>
    <dbReference type="NCBI Taxonomy" id="2880"/>
    <lineage>
        <taxon>Eukaryota</taxon>
        <taxon>Sar</taxon>
        <taxon>Stramenopiles</taxon>
        <taxon>Ochrophyta</taxon>
        <taxon>PX clade</taxon>
        <taxon>Phaeophyceae</taxon>
        <taxon>Ectocarpales</taxon>
        <taxon>Ectocarpaceae</taxon>
        <taxon>Ectocarpus</taxon>
    </lineage>
</organism>
<reference evidence="2 3" key="1">
    <citation type="journal article" date="2010" name="Nature">
        <title>The Ectocarpus genome and the independent evolution of multicellularity in brown algae.</title>
        <authorList>
            <person name="Cock J.M."/>
            <person name="Sterck L."/>
            <person name="Rouze P."/>
            <person name="Scornet D."/>
            <person name="Allen A.E."/>
            <person name="Amoutzias G."/>
            <person name="Anthouard V."/>
            <person name="Artiguenave F."/>
            <person name="Aury J.M."/>
            <person name="Badger J.H."/>
            <person name="Beszteri B."/>
            <person name="Billiau K."/>
            <person name="Bonnet E."/>
            <person name="Bothwell J.H."/>
            <person name="Bowler C."/>
            <person name="Boyen C."/>
            <person name="Brownlee C."/>
            <person name="Carrano C.J."/>
            <person name="Charrier B."/>
            <person name="Cho G.Y."/>
            <person name="Coelho S.M."/>
            <person name="Collen J."/>
            <person name="Corre E."/>
            <person name="Da Silva C."/>
            <person name="Delage L."/>
            <person name="Delaroque N."/>
            <person name="Dittami S.M."/>
            <person name="Doulbeau S."/>
            <person name="Elias M."/>
            <person name="Farnham G."/>
            <person name="Gachon C.M."/>
            <person name="Gschloessl B."/>
            <person name="Heesch S."/>
            <person name="Jabbari K."/>
            <person name="Jubin C."/>
            <person name="Kawai H."/>
            <person name="Kimura K."/>
            <person name="Kloareg B."/>
            <person name="Kupper F.C."/>
            <person name="Lang D."/>
            <person name="Le Bail A."/>
            <person name="Leblanc C."/>
            <person name="Lerouge P."/>
            <person name="Lohr M."/>
            <person name="Lopez P.J."/>
            <person name="Martens C."/>
            <person name="Maumus F."/>
            <person name="Michel G."/>
            <person name="Miranda-Saavedra D."/>
            <person name="Morales J."/>
            <person name="Moreau H."/>
            <person name="Motomura T."/>
            <person name="Nagasato C."/>
            <person name="Napoli C.A."/>
            <person name="Nelson D.R."/>
            <person name="Nyvall-Collen P."/>
            <person name="Peters A.F."/>
            <person name="Pommier C."/>
            <person name="Potin P."/>
            <person name="Poulain J."/>
            <person name="Quesneville H."/>
            <person name="Read B."/>
            <person name="Rensing S.A."/>
            <person name="Ritter A."/>
            <person name="Rousvoal S."/>
            <person name="Samanta M."/>
            <person name="Samson G."/>
            <person name="Schroeder D.C."/>
            <person name="Segurens B."/>
            <person name="Strittmatter M."/>
            <person name="Tonon T."/>
            <person name="Tregear J.W."/>
            <person name="Valentin K."/>
            <person name="von Dassow P."/>
            <person name="Yamagishi T."/>
            <person name="Van de Peer Y."/>
            <person name="Wincker P."/>
        </authorList>
    </citation>
    <scope>NUCLEOTIDE SEQUENCE [LARGE SCALE GENOMIC DNA]</scope>
    <source>
        <strain evidence="3">Ec32 / CCAP1310/4</strain>
    </source>
</reference>
<dbReference type="Proteomes" id="UP000002630">
    <property type="component" value="Linkage Group LG25"/>
</dbReference>
<dbReference type="OrthoDB" id="10267058at2759"/>
<dbReference type="InterPro" id="IPR003697">
    <property type="entry name" value="Maf-like"/>
</dbReference>
<dbReference type="SUPFAM" id="SSF52972">
    <property type="entry name" value="ITPase-like"/>
    <property type="match status" value="1"/>
</dbReference>
<dbReference type="STRING" id="2880.D8LH84"/>
<keyword evidence="1" id="KW-0378">Hydrolase</keyword>